<reference evidence="7 8" key="1">
    <citation type="submission" date="2014-09" db="EMBL/GenBank/DDBJ databases">
        <title>Xanthomonadaceae 3.5X direct submission.</title>
        <authorList>
            <person name="Fang T."/>
            <person name="Wang H."/>
        </authorList>
    </citation>
    <scope>NUCLEOTIDE SEQUENCE [LARGE SCALE GENOMIC DNA]</scope>
    <source>
        <strain evidence="7 8">3.5X</strain>
    </source>
</reference>
<feature type="transmembrane region" description="Helical" evidence="6">
    <location>
        <begin position="12"/>
        <end position="32"/>
    </location>
</feature>
<dbReference type="Pfam" id="PF06835">
    <property type="entry name" value="LptC"/>
    <property type="match status" value="1"/>
</dbReference>
<keyword evidence="4 6" id="KW-1133">Transmembrane helix</keyword>
<dbReference type="InterPro" id="IPR052363">
    <property type="entry name" value="LPS_export_LptC"/>
</dbReference>
<dbReference type="PANTHER" id="PTHR37481:SF1">
    <property type="entry name" value="LIPOPOLYSACCHARIDE EXPORT SYSTEM PROTEIN LPTC"/>
    <property type="match status" value="1"/>
</dbReference>
<keyword evidence="8" id="KW-1185">Reference proteome</keyword>
<evidence type="ECO:0000256" key="4">
    <source>
        <dbReference type="ARBA" id="ARBA00022989"/>
    </source>
</evidence>
<dbReference type="InterPro" id="IPR010664">
    <property type="entry name" value="LipoPS_assembly_LptC-rel"/>
</dbReference>
<evidence type="ECO:0000256" key="5">
    <source>
        <dbReference type="ARBA" id="ARBA00023136"/>
    </source>
</evidence>
<name>A0A099CU25_9GAMM</name>
<evidence type="ECO:0000256" key="1">
    <source>
        <dbReference type="ARBA" id="ARBA00022475"/>
    </source>
</evidence>
<evidence type="ECO:0000313" key="7">
    <source>
        <dbReference type="EMBL" id="KGI77294.1"/>
    </source>
</evidence>
<sequence length="201" mass="22397">MRALVVTTRRLIASMIALALAIGIVQILVWWLQPKRDNRMDAGPPRSGYTLHDFTLYGYGDNGKLSYRLQAPRLERREGDDSLYLNQPTFLLPPKNGQPGEPWTGNSDYGWVSAKGDELKLQGKVNMHRKAYAGAAAASIDTSDVTAWPKQNKVQTDAHVAMRQGTATMTGVGMRADLDTKHMELLNDFHGTFKPSAQKRR</sequence>
<dbReference type="Proteomes" id="UP000029708">
    <property type="component" value="Unassembled WGS sequence"/>
</dbReference>
<protein>
    <recommendedName>
        <fullName evidence="9">Lipopolysaccharide export system protein LptC</fullName>
    </recommendedName>
</protein>
<gene>
    <name evidence="7" type="ORF">LF63_0111585</name>
</gene>
<organism evidence="7 8">
    <name type="scientific">Oleiagrimonas soli</name>
    <dbReference type="NCBI Taxonomy" id="1543381"/>
    <lineage>
        <taxon>Bacteria</taxon>
        <taxon>Pseudomonadati</taxon>
        <taxon>Pseudomonadota</taxon>
        <taxon>Gammaproteobacteria</taxon>
        <taxon>Lysobacterales</taxon>
        <taxon>Rhodanobacteraceae</taxon>
        <taxon>Oleiagrimonas</taxon>
    </lineage>
</organism>
<dbReference type="GO" id="GO:0030288">
    <property type="term" value="C:outer membrane-bounded periplasmic space"/>
    <property type="evidence" value="ECO:0007669"/>
    <property type="project" value="TreeGrafter"/>
</dbReference>
<keyword evidence="5 6" id="KW-0472">Membrane</keyword>
<dbReference type="EMBL" id="JROI01000013">
    <property type="protein sequence ID" value="KGI77294.1"/>
    <property type="molecule type" value="Genomic_DNA"/>
</dbReference>
<evidence type="ECO:0000256" key="3">
    <source>
        <dbReference type="ARBA" id="ARBA00022692"/>
    </source>
</evidence>
<dbReference type="InterPro" id="IPR026265">
    <property type="entry name" value="LptC"/>
</dbReference>
<dbReference type="NCBIfam" id="TIGR04409">
    <property type="entry name" value="LptC_YrbK"/>
    <property type="match status" value="1"/>
</dbReference>
<dbReference type="GO" id="GO:0017089">
    <property type="term" value="F:glycolipid transfer activity"/>
    <property type="evidence" value="ECO:0007669"/>
    <property type="project" value="TreeGrafter"/>
</dbReference>
<accession>A0A099CU25</accession>
<evidence type="ECO:0000256" key="2">
    <source>
        <dbReference type="ARBA" id="ARBA00022519"/>
    </source>
</evidence>
<dbReference type="Gene3D" id="2.60.450.10">
    <property type="entry name" value="Lipopolysaccharide (LPS) transport protein A like domain"/>
    <property type="match status" value="1"/>
</dbReference>
<evidence type="ECO:0000256" key="6">
    <source>
        <dbReference type="SAM" id="Phobius"/>
    </source>
</evidence>
<dbReference type="PANTHER" id="PTHR37481">
    <property type="entry name" value="LIPOPOLYSACCHARIDE EXPORT SYSTEM PROTEIN LPTC"/>
    <property type="match status" value="1"/>
</dbReference>
<keyword evidence="3 6" id="KW-0812">Transmembrane</keyword>
<keyword evidence="1" id="KW-1003">Cell membrane</keyword>
<dbReference type="STRING" id="1543381.LF63_0111585"/>
<dbReference type="HOGENOM" id="CLU_122432_0_0_6"/>
<proteinExistence type="predicted"/>
<dbReference type="AlphaFoldDB" id="A0A099CU25"/>
<comment type="caution">
    <text evidence="7">The sequence shown here is derived from an EMBL/GenBank/DDBJ whole genome shotgun (WGS) entry which is preliminary data.</text>
</comment>
<dbReference type="GO" id="GO:0005886">
    <property type="term" value="C:plasma membrane"/>
    <property type="evidence" value="ECO:0007669"/>
    <property type="project" value="InterPro"/>
</dbReference>
<evidence type="ECO:0008006" key="9">
    <source>
        <dbReference type="Google" id="ProtNLM"/>
    </source>
</evidence>
<evidence type="ECO:0000313" key="8">
    <source>
        <dbReference type="Proteomes" id="UP000029708"/>
    </source>
</evidence>
<dbReference type="GO" id="GO:0015221">
    <property type="term" value="F:lipopolysaccharide transmembrane transporter activity"/>
    <property type="evidence" value="ECO:0007669"/>
    <property type="project" value="InterPro"/>
</dbReference>
<keyword evidence="2" id="KW-0997">Cell inner membrane</keyword>